<name>A0A2N0QG91_9GLOM</name>
<organism evidence="1 2">
    <name type="scientific">Rhizophagus irregularis</name>
    <dbReference type="NCBI Taxonomy" id="588596"/>
    <lineage>
        <taxon>Eukaryota</taxon>
        <taxon>Fungi</taxon>
        <taxon>Fungi incertae sedis</taxon>
        <taxon>Mucoromycota</taxon>
        <taxon>Glomeromycotina</taxon>
        <taxon>Glomeromycetes</taxon>
        <taxon>Glomerales</taxon>
        <taxon>Glomeraceae</taxon>
        <taxon>Rhizophagus</taxon>
    </lineage>
</organism>
<reference evidence="1 2" key="2">
    <citation type="submission" date="2017-10" db="EMBL/GenBank/DDBJ databases">
        <title>Genome analyses suggest a sexual origin of heterokaryosis in a supposedly ancient asexual fungus.</title>
        <authorList>
            <person name="Corradi N."/>
            <person name="Sedzielewska K."/>
            <person name="Noel J."/>
            <person name="Charron P."/>
            <person name="Farinelli L."/>
            <person name="Marton T."/>
            <person name="Kruger M."/>
            <person name="Pelin A."/>
            <person name="Brachmann A."/>
            <person name="Corradi N."/>
        </authorList>
    </citation>
    <scope>NUCLEOTIDE SEQUENCE [LARGE SCALE GENOMIC DNA]</scope>
    <source>
        <strain evidence="1 2">A1</strain>
    </source>
</reference>
<reference evidence="1 2" key="1">
    <citation type="submission" date="2017-10" db="EMBL/GenBank/DDBJ databases">
        <title>Extensive intraspecific genome diversity in a model arbuscular mycorrhizal fungus.</title>
        <authorList>
            <person name="Chen E.C.H."/>
            <person name="Morin E."/>
            <person name="Baudet D."/>
            <person name="Noel J."/>
            <person name="Ndikumana S."/>
            <person name="Charron P."/>
            <person name="St-Onge C."/>
            <person name="Giorgi J."/>
            <person name="Grigoriev I.V."/>
            <person name="Roux C."/>
            <person name="Martin F.M."/>
            <person name="Corradi N."/>
        </authorList>
    </citation>
    <scope>NUCLEOTIDE SEQUENCE [LARGE SCALE GENOMIC DNA]</scope>
    <source>
        <strain evidence="1 2">A1</strain>
    </source>
</reference>
<evidence type="ECO:0000313" key="2">
    <source>
        <dbReference type="Proteomes" id="UP000232688"/>
    </source>
</evidence>
<accession>A0A2N0QG91</accession>
<dbReference type="VEuPathDB" id="FungiDB:FUN_007744"/>
<dbReference type="Proteomes" id="UP000232688">
    <property type="component" value="Unassembled WGS sequence"/>
</dbReference>
<gene>
    <name evidence="1" type="ORF">RhiirA1_487515</name>
</gene>
<proteinExistence type="predicted"/>
<dbReference type="VEuPathDB" id="FungiDB:RhiirA1_487515"/>
<dbReference type="EMBL" id="LLXH01011145">
    <property type="protein sequence ID" value="PKC50062.1"/>
    <property type="molecule type" value="Genomic_DNA"/>
</dbReference>
<comment type="caution">
    <text evidence="1">The sequence shown here is derived from an EMBL/GenBank/DDBJ whole genome shotgun (WGS) entry which is preliminary data.</text>
</comment>
<evidence type="ECO:0000313" key="1">
    <source>
        <dbReference type="EMBL" id="PKC50062.1"/>
    </source>
</evidence>
<sequence length="66" mass="7714">MPKRRKIPVWDFIDDTDNSNLVNFATKNIPKNVRASLCLKQILLKIIRKINKTSANMYLNNIDIKN</sequence>
<dbReference type="VEuPathDB" id="FungiDB:RhiirFUN_014165"/>
<dbReference type="AlphaFoldDB" id="A0A2N0QG91"/>
<protein>
    <submittedName>
        <fullName evidence="1">Uncharacterized protein</fullName>
    </submittedName>
</protein>